<comment type="caution">
    <text evidence="6">The sequence shown here is derived from an EMBL/GenBank/DDBJ whole genome shotgun (WGS) entry which is preliminary data.</text>
</comment>
<evidence type="ECO:0000256" key="1">
    <source>
        <dbReference type="ARBA" id="ARBA00023015"/>
    </source>
</evidence>
<dbReference type="InterPro" id="IPR011711">
    <property type="entry name" value="GntR_C"/>
</dbReference>
<evidence type="ECO:0000256" key="2">
    <source>
        <dbReference type="ARBA" id="ARBA00023125"/>
    </source>
</evidence>
<dbReference type="SUPFAM" id="SSF46785">
    <property type="entry name" value="Winged helix' DNA-binding domain"/>
    <property type="match status" value="1"/>
</dbReference>
<dbReference type="InterPro" id="IPR036390">
    <property type="entry name" value="WH_DNA-bd_sf"/>
</dbReference>
<feature type="domain" description="HTH gntR-type" evidence="5">
    <location>
        <begin position="22"/>
        <end position="89"/>
    </location>
</feature>
<dbReference type="PROSITE" id="PS50949">
    <property type="entry name" value="HTH_GNTR"/>
    <property type="match status" value="1"/>
</dbReference>
<gene>
    <name evidence="6" type="ORF">GR328_24650</name>
</gene>
<dbReference type="AlphaFoldDB" id="A0A7X3MWN1"/>
<evidence type="ECO:0000313" key="6">
    <source>
        <dbReference type="EMBL" id="MXQ14581.1"/>
    </source>
</evidence>
<dbReference type="Pfam" id="PF07729">
    <property type="entry name" value="FCD"/>
    <property type="match status" value="1"/>
</dbReference>
<keyword evidence="3" id="KW-0804">Transcription</keyword>
<dbReference type="InterPro" id="IPR008920">
    <property type="entry name" value="TF_FadR/GntR_C"/>
</dbReference>
<dbReference type="InterPro" id="IPR000524">
    <property type="entry name" value="Tscrpt_reg_HTH_GntR"/>
</dbReference>
<organism evidence="6 7">
    <name type="scientific">Microvirga makkahensis</name>
    <dbReference type="NCBI Taxonomy" id="1128670"/>
    <lineage>
        <taxon>Bacteria</taxon>
        <taxon>Pseudomonadati</taxon>
        <taxon>Pseudomonadota</taxon>
        <taxon>Alphaproteobacteria</taxon>
        <taxon>Hyphomicrobiales</taxon>
        <taxon>Methylobacteriaceae</taxon>
        <taxon>Microvirga</taxon>
    </lineage>
</organism>
<evidence type="ECO:0000256" key="4">
    <source>
        <dbReference type="SAM" id="MobiDB-lite"/>
    </source>
</evidence>
<proteinExistence type="predicted"/>
<dbReference type="PANTHER" id="PTHR43537">
    <property type="entry name" value="TRANSCRIPTIONAL REGULATOR, GNTR FAMILY"/>
    <property type="match status" value="1"/>
</dbReference>
<dbReference type="CDD" id="cd07377">
    <property type="entry name" value="WHTH_GntR"/>
    <property type="match status" value="1"/>
</dbReference>
<feature type="region of interest" description="Disordered" evidence="4">
    <location>
        <begin position="1"/>
        <end position="22"/>
    </location>
</feature>
<dbReference type="PANTHER" id="PTHR43537:SF6">
    <property type="entry name" value="HTH-TYPE TRANSCRIPTIONAL REPRESSOR RSPR"/>
    <property type="match status" value="1"/>
</dbReference>
<dbReference type="GO" id="GO:0003700">
    <property type="term" value="F:DNA-binding transcription factor activity"/>
    <property type="evidence" value="ECO:0007669"/>
    <property type="project" value="InterPro"/>
</dbReference>
<dbReference type="SMART" id="SM00345">
    <property type="entry name" value="HTH_GNTR"/>
    <property type="match status" value="1"/>
</dbReference>
<dbReference type="EMBL" id="WURB01000039">
    <property type="protein sequence ID" value="MXQ14581.1"/>
    <property type="molecule type" value="Genomic_DNA"/>
</dbReference>
<keyword evidence="1" id="KW-0805">Transcription regulation</keyword>
<keyword evidence="7" id="KW-1185">Reference proteome</keyword>
<dbReference type="RefSeq" id="WP_160888302.1">
    <property type="nucleotide sequence ID" value="NZ_WURB01000039.1"/>
</dbReference>
<dbReference type="OrthoDB" id="9788098at2"/>
<dbReference type="SUPFAM" id="SSF48008">
    <property type="entry name" value="GntR ligand-binding domain-like"/>
    <property type="match status" value="1"/>
</dbReference>
<dbReference type="InterPro" id="IPR036388">
    <property type="entry name" value="WH-like_DNA-bd_sf"/>
</dbReference>
<name>A0A7X3MWN1_9HYPH</name>
<sequence length="239" mass="26716">MSSSSMHANRERARGTAASLPSATVRSIREQIRDDIVTLRLRPGTRLSENELALRFGTSRAPVREALIRLVEEGLIEVLPQRGSFVSRISLASMQRARFVREALEIAIVRRAAERGLSSAAQEKITAALADQEKAQTDAEHFTLADDAFHRAIADDIGISMIWSVLEREKSQFDRIRFLSLPVRTPVEALIRQHREILKAILSRSPEEAEAAMRVHLSEVLKITEQLAAEHPDLIANDV</sequence>
<dbReference type="GO" id="GO:0003677">
    <property type="term" value="F:DNA binding"/>
    <property type="evidence" value="ECO:0007669"/>
    <property type="project" value="UniProtKB-KW"/>
</dbReference>
<evidence type="ECO:0000313" key="7">
    <source>
        <dbReference type="Proteomes" id="UP000436483"/>
    </source>
</evidence>
<evidence type="ECO:0000259" key="5">
    <source>
        <dbReference type="PROSITE" id="PS50949"/>
    </source>
</evidence>
<dbReference type="Proteomes" id="UP000436483">
    <property type="component" value="Unassembled WGS sequence"/>
</dbReference>
<reference evidence="6 7" key="2">
    <citation type="submission" date="2020-01" db="EMBL/GenBank/DDBJ databases">
        <title>Microvirga sp. nov., an arsenate reduction bacterium isolated from Tibet hotspring sediments.</title>
        <authorList>
            <person name="Xian W.-D."/>
            <person name="Li W.-J."/>
        </authorList>
    </citation>
    <scope>NUCLEOTIDE SEQUENCE [LARGE SCALE GENOMIC DNA]</scope>
    <source>
        <strain evidence="6 7">KCTC 23863</strain>
    </source>
</reference>
<reference evidence="6 7" key="1">
    <citation type="submission" date="2019-12" db="EMBL/GenBank/DDBJ databases">
        <authorList>
            <person name="Yuan C.-G."/>
        </authorList>
    </citation>
    <scope>NUCLEOTIDE SEQUENCE [LARGE SCALE GENOMIC DNA]</scope>
    <source>
        <strain evidence="6 7">KCTC 23863</strain>
    </source>
</reference>
<protein>
    <submittedName>
        <fullName evidence="6">FCD domain-containing protein</fullName>
    </submittedName>
</protein>
<evidence type="ECO:0000256" key="3">
    <source>
        <dbReference type="ARBA" id="ARBA00023163"/>
    </source>
</evidence>
<dbReference type="Gene3D" id="1.10.10.10">
    <property type="entry name" value="Winged helix-like DNA-binding domain superfamily/Winged helix DNA-binding domain"/>
    <property type="match status" value="1"/>
</dbReference>
<dbReference type="Pfam" id="PF00392">
    <property type="entry name" value="GntR"/>
    <property type="match status" value="1"/>
</dbReference>
<dbReference type="SMART" id="SM00895">
    <property type="entry name" value="FCD"/>
    <property type="match status" value="1"/>
</dbReference>
<dbReference type="PRINTS" id="PR00035">
    <property type="entry name" value="HTHGNTR"/>
</dbReference>
<accession>A0A7X3MWN1</accession>
<keyword evidence="2" id="KW-0238">DNA-binding</keyword>
<dbReference type="Gene3D" id="1.20.120.530">
    <property type="entry name" value="GntR ligand-binding domain-like"/>
    <property type="match status" value="1"/>
</dbReference>